<dbReference type="InterPro" id="IPR015947">
    <property type="entry name" value="PUA-like_sf"/>
</dbReference>
<comment type="caution">
    <text evidence="1">The sequence shown here is derived from an EMBL/GenBank/DDBJ whole genome shotgun (WGS) entry which is preliminary data.</text>
</comment>
<sequence>MTACGWRALSIIQPWTWCIAHGFKTVENRNWKPGNPGLRFRGDVLLHAGQKFDRDDYDWIAETFPNIPLPLPHEFERGGIIGRARIVDVVREMDSPWFFGPIGLVMADASPLPFQPCKGALGFFNPGEAARPFASPIPAHLAQGRLL</sequence>
<organism evidence="1 2">
    <name type="scientific">Ancylobacter novellus</name>
    <name type="common">Thiobacillus novellus</name>
    <dbReference type="NCBI Taxonomy" id="921"/>
    <lineage>
        <taxon>Bacteria</taxon>
        <taxon>Pseudomonadati</taxon>
        <taxon>Pseudomonadota</taxon>
        <taxon>Alphaproteobacteria</taxon>
        <taxon>Hyphomicrobiales</taxon>
        <taxon>Xanthobacteraceae</taxon>
        <taxon>Ancylobacter</taxon>
    </lineage>
</organism>
<dbReference type="AlphaFoldDB" id="A0A2W5T8F0"/>
<accession>A0A2W5T8F0</accession>
<reference evidence="1 2" key="1">
    <citation type="submission" date="2017-08" db="EMBL/GenBank/DDBJ databases">
        <title>Infants hospitalized years apart are colonized by the same room-sourced microbial strains.</title>
        <authorList>
            <person name="Brooks B."/>
            <person name="Olm M.R."/>
            <person name="Firek B.A."/>
            <person name="Baker R."/>
            <person name="Thomas B.C."/>
            <person name="Morowitz M.J."/>
            <person name="Banfield J.F."/>
        </authorList>
    </citation>
    <scope>NUCLEOTIDE SEQUENCE [LARGE SCALE GENOMIC DNA]</scope>
    <source>
        <strain evidence="1">S2_005_001_R2_27</strain>
    </source>
</reference>
<dbReference type="Proteomes" id="UP000248887">
    <property type="component" value="Unassembled WGS sequence"/>
</dbReference>
<dbReference type="EMBL" id="QFQD01000030">
    <property type="protein sequence ID" value="PZQ82690.1"/>
    <property type="molecule type" value="Genomic_DNA"/>
</dbReference>
<dbReference type="SUPFAM" id="SSF88697">
    <property type="entry name" value="PUA domain-like"/>
    <property type="match status" value="1"/>
</dbReference>
<evidence type="ECO:0008006" key="3">
    <source>
        <dbReference type="Google" id="ProtNLM"/>
    </source>
</evidence>
<protein>
    <recommendedName>
        <fullName evidence="3">ASCH domain-containing protein</fullName>
    </recommendedName>
</protein>
<evidence type="ECO:0000313" key="1">
    <source>
        <dbReference type="EMBL" id="PZQ82690.1"/>
    </source>
</evidence>
<gene>
    <name evidence="1" type="ORF">DI549_10965</name>
</gene>
<name>A0A2W5T8F0_ANCNO</name>
<dbReference type="Gene3D" id="2.30.130.30">
    <property type="entry name" value="Hypothetical protein"/>
    <property type="match status" value="1"/>
</dbReference>
<proteinExistence type="predicted"/>
<evidence type="ECO:0000313" key="2">
    <source>
        <dbReference type="Proteomes" id="UP000248887"/>
    </source>
</evidence>